<dbReference type="AlphaFoldDB" id="A0AAD3M0Z4"/>
<comment type="caution">
    <text evidence="1">The sequence shown here is derived from an EMBL/GenBank/DDBJ whole genome shotgun (WGS) entry which is preliminary data.</text>
</comment>
<accession>A0AAD3M0Z4</accession>
<evidence type="ECO:0000313" key="2">
    <source>
        <dbReference type="Proteomes" id="UP001279410"/>
    </source>
</evidence>
<dbReference type="EMBL" id="BRZM01000001">
    <property type="protein sequence ID" value="GLD45523.1"/>
    <property type="molecule type" value="Genomic_DNA"/>
</dbReference>
<dbReference type="Proteomes" id="UP001279410">
    <property type="component" value="Unassembled WGS sequence"/>
</dbReference>
<sequence length="67" mass="7614">MSGAKFQLHHQDDCWMLGTSQHATALKFFMRAEEDALQRLPLRDPLLKHATDVDVMQMAECGLEDAL</sequence>
<keyword evidence="2" id="KW-1185">Reference proteome</keyword>
<name>A0AAD3M0Z4_LATJO</name>
<proteinExistence type="predicted"/>
<evidence type="ECO:0000313" key="1">
    <source>
        <dbReference type="EMBL" id="GLD45523.1"/>
    </source>
</evidence>
<gene>
    <name evidence="1" type="ORF">AKAME5_000002800</name>
</gene>
<organism evidence="1 2">
    <name type="scientific">Lates japonicus</name>
    <name type="common">Japanese lates</name>
    <dbReference type="NCBI Taxonomy" id="270547"/>
    <lineage>
        <taxon>Eukaryota</taxon>
        <taxon>Metazoa</taxon>
        <taxon>Chordata</taxon>
        <taxon>Craniata</taxon>
        <taxon>Vertebrata</taxon>
        <taxon>Euteleostomi</taxon>
        <taxon>Actinopterygii</taxon>
        <taxon>Neopterygii</taxon>
        <taxon>Teleostei</taxon>
        <taxon>Neoteleostei</taxon>
        <taxon>Acanthomorphata</taxon>
        <taxon>Carangaria</taxon>
        <taxon>Carangaria incertae sedis</taxon>
        <taxon>Centropomidae</taxon>
        <taxon>Lates</taxon>
    </lineage>
</organism>
<reference evidence="1" key="1">
    <citation type="submission" date="2022-08" db="EMBL/GenBank/DDBJ databases">
        <title>Genome sequencing of akame (Lates japonicus).</title>
        <authorList>
            <person name="Hashiguchi Y."/>
            <person name="Takahashi H."/>
        </authorList>
    </citation>
    <scope>NUCLEOTIDE SEQUENCE</scope>
    <source>
        <strain evidence="1">Kochi</strain>
    </source>
</reference>
<protein>
    <submittedName>
        <fullName evidence="1">Uncharacterized protein</fullName>
    </submittedName>
</protein>